<feature type="compositionally biased region" description="Basic and acidic residues" evidence="2">
    <location>
        <begin position="14"/>
        <end position="34"/>
    </location>
</feature>
<dbReference type="EMBL" id="WNYA01000002">
    <property type="protein sequence ID" value="KAG8589450.1"/>
    <property type="molecule type" value="Genomic_DNA"/>
</dbReference>
<accession>A0AAV7CWJ2</accession>
<gene>
    <name evidence="4" type="ORF">GDO81_006393</name>
</gene>
<feature type="coiled-coil region" evidence="1">
    <location>
        <begin position="442"/>
        <end position="490"/>
    </location>
</feature>
<keyword evidence="5" id="KW-1185">Reference proteome</keyword>
<comment type="caution">
    <text evidence="4">The sequence shown here is derived from an EMBL/GenBank/DDBJ whole genome shotgun (WGS) entry which is preliminary data.</text>
</comment>
<sequence length="533" mass="62922">MNSKNGKSPVRQKLHSENFEEKYDRRLEFHETLRSRHNTTSCRQDNPGRAKEPERHSPREQEFFRRRHIWTDDKQIGSSPKSKINVAHSSMIETIKSKDADISTRFQMSWNHNRSNTYPFDYRSSIYEPCLRPDYNKTQSNDLTVRERGVQTIQETPSICLKRDSSQQTDCAIAVLNGELLQLSEYLMEALHRERKLKKKLCVLQELLSVLVQTSEKSWMAQLNDDHLKCKVAKLENQLFYYTQSFPKTSVKRLLLEMEDHKMKYQKKAKESLQKLSDEKIATVRQLQNVQMSLSVSSDECDLWKEEYEKLKVDWIDLNNKHCELKNEMNILRSKLQMVVSQESLCQHLHNRIQEMEKEQIELQAINEHLQEENELQKEQLISLQGRLRNSEEQKLEMQKHIKTLQIDIVKLEQVNMSECKRDTTTSQLSESREEEMQSDQLQAVKETLLSQEKECASLKAELELITDEYQSCQRKLKQCREELKGMSRQKPKRRCCFWLPVLMVTLAVVMALLISSHIEHYTHGSITLPQVY</sequence>
<reference evidence="4" key="1">
    <citation type="thesis" date="2020" institute="ProQuest LLC" country="789 East Eisenhower Parkway, Ann Arbor, MI, USA">
        <title>Comparative Genomics and Chromosome Evolution.</title>
        <authorList>
            <person name="Mudd A.B."/>
        </authorList>
    </citation>
    <scope>NUCLEOTIDE SEQUENCE</scope>
    <source>
        <strain evidence="4">237g6f4</strain>
        <tissue evidence="4">Blood</tissue>
    </source>
</reference>
<feature type="coiled-coil region" evidence="1">
    <location>
        <begin position="339"/>
        <end position="408"/>
    </location>
</feature>
<dbReference type="CDD" id="cd21912">
    <property type="entry name" value="CC1_T3JAM"/>
    <property type="match status" value="1"/>
</dbReference>
<evidence type="ECO:0000256" key="1">
    <source>
        <dbReference type="SAM" id="Coils"/>
    </source>
</evidence>
<dbReference type="EMBL" id="WNYA01000002">
    <property type="protein sequence ID" value="KAG8589449.1"/>
    <property type="molecule type" value="Genomic_DNA"/>
</dbReference>
<feature type="transmembrane region" description="Helical" evidence="3">
    <location>
        <begin position="498"/>
        <end position="516"/>
    </location>
</feature>
<dbReference type="InterPro" id="IPR051176">
    <property type="entry name" value="Cent_Immune-Sig_Mod"/>
</dbReference>
<keyword evidence="3" id="KW-0472">Membrane</keyword>
<feature type="compositionally biased region" description="Basic and acidic residues" evidence="2">
    <location>
        <begin position="46"/>
        <end position="60"/>
    </location>
</feature>
<keyword evidence="3" id="KW-0812">Transmembrane</keyword>
<keyword evidence="1" id="KW-0175">Coiled coil</keyword>
<evidence type="ECO:0008006" key="6">
    <source>
        <dbReference type="Google" id="ProtNLM"/>
    </source>
</evidence>
<dbReference type="PANTHER" id="PTHR15715">
    <property type="entry name" value="CENTROSOMAL PROTEIN OF 170 KDA"/>
    <property type="match status" value="1"/>
</dbReference>
<organism evidence="4 5">
    <name type="scientific">Engystomops pustulosus</name>
    <name type="common">Tungara frog</name>
    <name type="synonym">Physalaemus pustulosus</name>
    <dbReference type="NCBI Taxonomy" id="76066"/>
    <lineage>
        <taxon>Eukaryota</taxon>
        <taxon>Metazoa</taxon>
        <taxon>Chordata</taxon>
        <taxon>Craniata</taxon>
        <taxon>Vertebrata</taxon>
        <taxon>Euteleostomi</taxon>
        <taxon>Amphibia</taxon>
        <taxon>Batrachia</taxon>
        <taxon>Anura</taxon>
        <taxon>Neobatrachia</taxon>
        <taxon>Hyloidea</taxon>
        <taxon>Leptodactylidae</taxon>
        <taxon>Leiuperinae</taxon>
        <taxon>Engystomops</taxon>
    </lineage>
</organism>
<dbReference type="Proteomes" id="UP000824782">
    <property type="component" value="Unassembled WGS sequence"/>
</dbReference>
<proteinExistence type="predicted"/>
<name>A0AAV7CWJ2_ENGPU</name>
<dbReference type="PANTHER" id="PTHR15715:SF21">
    <property type="entry name" value="TRAF3-INTERACTING JNK-ACTIVATING MODULATOR"/>
    <property type="match status" value="1"/>
</dbReference>
<dbReference type="EMBL" id="WNYA01000002">
    <property type="protein sequence ID" value="KAG8589448.1"/>
    <property type="molecule type" value="Genomic_DNA"/>
</dbReference>
<evidence type="ECO:0000313" key="5">
    <source>
        <dbReference type="Proteomes" id="UP000824782"/>
    </source>
</evidence>
<evidence type="ECO:0000256" key="3">
    <source>
        <dbReference type="SAM" id="Phobius"/>
    </source>
</evidence>
<evidence type="ECO:0000256" key="2">
    <source>
        <dbReference type="SAM" id="MobiDB-lite"/>
    </source>
</evidence>
<feature type="region of interest" description="Disordered" evidence="2">
    <location>
        <begin position="1"/>
        <end position="60"/>
    </location>
</feature>
<protein>
    <recommendedName>
        <fullName evidence="6">TRAF3 interacting protein 3</fullName>
    </recommendedName>
</protein>
<keyword evidence="3" id="KW-1133">Transmembrane helix</keyword>
<dbReference type="AlphaFoldDB" id="A0AAV7CWJ2"/>
<evidence type="ECO:0000313" key="4">
    <source>
        <dbReference type="EMBL" id="KAG8589449.1"/>
    </source>
</evidence>